<dbReference type="GeneID" id="71854666"/>
<accession>A0ABD5NX90</accession>
<evidence type="ECO:0000256" key="1">
    <source>
        <dbReference type="ARBA" id="ARBA00001947"/>
    </source>
</evidence>
<proteinExistence type="predicted"/>
<dbReference type="Gene3D" id="3.40.630.10">
    <property type="entry name" value="Zn peptidases"/>
    <property type="match status" value="1"/>
</dbReference>
<dbReference type="GO" id="GO:0046872">
    <property type="term" value="F:metal ion binding"/>
    <property type="evidence" value="ECO:0007669"/>
    <property type="project" value="UniProtKB-KW"/>
</dbReference>
<evidence type="ECO:0000259" key="5">
    <source>
        <dbReference type="Pfam" id="PF24827"/>
    </source>
</evidence>
<dbReference type="InterPro" id="IPR050178">
    <property type="entry name" value="AspA/AstE_fam"/>
</dbReference>
<feature type="domain" description="Succinylglutamate desuccinylase/Aspartoacylase catalytic" evidence="5">
    <location>
        <begin position="10"/>
        <end position="100"/>
    </location>
</feature>
<evidence type="ECO:0000256" key="4">
    <source>
        <dbReference type="ARBA" id="ARBA00022833"/>
    </source>
</evidence>
<dbReference type="Pfam" id="PF24827">
    <property type="entry name" value="AstE_AspA_cat"/>
    <property type="match status" value="1"/>
</dbReference>
<evidence type="ECO:0000256" key="3">
    <source>
        <dbReference type="ARBA" id="ARBA00022801"/>
    </source>
</evidence>
<comment type="caution">
    <text evidence="6">The sequence shown here is derived from an EMBL/GenBank/DDBJ whole genome shotgun (WGS) entry which is preliminary data.</text>
</comment>
<evidence type="ECO:0000313" key="7">
    <source>
        <dbReference type="Proteomes" id="UP001595821"/>
    </source>
</evidence>
<keyword evidence="3" id="KW-0378">Hydrolase</keyword>
<name>A0ABD5NX90_9EURY</name>
<reference evidence="6 7" key="1">
    <citation type="journal article" date="2014" name="Int. J. Syst. Evol. Microbiol.">
        <title>Complete genome sequence of Corynebacterium casei LMG S-19264T (=DSM 44701T), isolated from a smear-ripened cheese.</title>
        <authorList>
            <consortium name="US DOE Joint Genome Institute (JGI-PGF)"/>
            <person name="Walter F."/>
            <person name="Albersmeier A."/>
            <person name="Kalinowski J."/>
            <person name="Ruckert C."/>
        </authorList>
    </citation>
    <scope>NUCLEOTIDE SEQUENCE [LARGE SCALE GENOMIC DNA]</scope>
    <source>
        <strain evidence="6 7">IBRC-M 10912</strain>
    </source>
</reference>
<keyword evidence="4" id="KW-0862">Zinc</keyword>
<dbReference type="Proteomes" id="UP001595821">
    <property type="component" value="Unassembled WGS sequence"/>
</dbReference>
<comment type="cofactor">
    <cofactor evidence="1">
        <name>Zn(2+)</name>
        <dbReference type="ChEBI" id="CHEBI:29105"/>
    </cofactor>
</comment>
<dbReference type="AlphaFoldDB" id="A0ABD5NX90"/>
<evidence type="ECO:0000313" key="6">
    <source>
        <dbReference type="EMBL" id="MFC4246552.1"/>
    </source>
</evidence>
<dbReference type="RefSeq" id="WP_246966788.1">
    <property type="nucleotide sequence ID" value="NZ_CP095397.1"/>
</dbReference>
<dbReference type="SUPFAM" id="SSF53187">
    <property type="entry name" value="Zn-dependent exopeptidases"/>
    <property type="match status" value="1"/>
</dbReference>
<sequence length="263" mass="29074">MRVAQLGTGTPEVAILAGVHGDEPCGVRAVQRLLDERPSVTRPVKLVVANERALRRQERYVHEDLNRAFPGDPDAETHERRLAYELAAELEDCLTFSMHSTQSHADPFAVVETVTDLARDLCSQLPVTSLVETDDFVEGRLFTRIETIEVECGLQGTETAAENADRLARAFLTAVDALPGDTVSRELPVYRLVDRIAKDHADSYEVFVENFQRVDPGDPYAAADGNTRIAEEPFYPVLMSPNGYQDVFGYAAEKVDVISTTHG</sequence>
<evidence type="ECO:0000256" key="2">
    <source>
        <dbReference type="ARBA" id="ARBA00022723"/>
    </source>
</evidence>
<gene>
    <name evidence="6" type="ORF">ACFOZ7_06015</name>
</gene>
<protein>
    <submittedName>
        <fullName evidence="6">Succinylglutamate desuccinylase/aspartoacylase family protein</fullName>
    </submittedName>
</protein>
<keyword evidence="2" id="KW-0479">Metal-binding</keyword>
<dbReference type="InterPro" id="IPR055438">
    <property type="entry name" value="AstE_AspA_cat"/>
</dbReference>
<dbReference type="PANTHER" id="PTHR15162:SF7">
    <property type="entry name" value="SUCCINYLGLUTAMATE DESUCCINYLASE"/>
    <property type="match status" value="1"/>
</dbReference>
<dbReference type="PANTHER" id="PTHR15162">
    <property type="entry name" value="ASPARTOACYLASE"/>
    <property type="match status" value="1"/>
</dbReference>
<dbReference type="GO" id="GO:0016787">
    <property type="term" value="F:hydrolase activity"/>
    <property type="evidence" value="ECO:0007669"/>
    <property type="project" value="UniProtKB-KW"/>
</dbReference>
<dbReference type="EMBL" id="JBHSDJ010000013">
    <property type="protein sequence ID" value="MFC4246552.1"/>
    <property type="molecule type" value="Genomic_DNA"/>
</dbReference>
<organism evidence="6 7">
    <name type="scientific">Natribaculum luteum</name>
    <dbReference type="NCBI Taxonomy" id="1586232"/>
    <lineage>
        <taxon>Archaea</taxon>
        <taxon>Methanobacteriati</taxon>
        <taxon>Methanobacteriota</taxon>
        <taxon>Stenosarchaea group</taxon>
        <taxon>Halobacteria</taxon>
        <taxon>Halobacteriales</taxon>
        <taxon>Natrialbaceae</taxon>
        <taxon>Natribaculum</taxon>
    </lineage>
</organism>